<feature type="domain" description="SPOR" evidence="4">
    <location>
        <begin position="182"/>
        <end position="261"/>
    </location>
</feature>
<dbReference type="InterPro" id="IPR036908">
    <property type="entry name" value="RlpA-like_sf"/>
</dbReference>
<keyword evidence="1" id="KW-0732">Signal</keyword>
<evidence type="ECO:0000259" key="4">
    <source>
        <dbReference type="PROSITE" id="PS51724"/>
    </source>
</evidence>
<dbReference type="GO" id="GO:0071555">
    <property type="term" value="P:cell wall organization"/>
    <property type="evidence" value="ECO:0007669"/>
    <property type="project" value="UniProtKB-KW"/>
</dbReference>
<dbReference type="InterPro" id="IPR036680">
    <property type="entry name" value="SPOR-like_sf"/>
</dbReference>
<accession>A0A381MYH0</accession>
<proteinExistence type="inferred from homology"/>
<keyword evidence="2" id="KW-0456">Lyase</keyword>
<evidence type="ECO:0000313" key="5">
    <source>
        <dbReference type="EMBL" id="SUZ47366.1"/>
    </source>
</evidence>
<dbReference type="SUPFAM" id="SSF50685">
    <property type="entry name" value="Barwin-like endoglucanases"/>
    <property type="match status" value="1"/>
</dbReference>
<dbReference type="InterPro" id="IPR007730">
    <property type="entry name" value="SPOR-like_dom"/>
</dbReference>
<organism evidence="5">
    <name type="scientific">marine metagenome</name>
    <dbReference type="NCBI Taxonomy" id="408172"/>
    <lineage>
        <taxon>unclassified sequences</taxon>
        <taxon>metagenomes</taxon>
        <taxon>ecological metagenomes</taxon>
    </lineage>
</organism>
<evidence type="ECO:0000256" key="3">
    <source>
        <dbReference type="ARBA" id="ARBA00023316"/>
    </source>
</evidence>
<reference evidence="5" key="1">
    <citation type="submission" date="2018-05" db="EMBL/GenBank/DDBJ databases">
        <authorList>
            <person name="Lanie J.A."/>
            <person name="Ng W.-L."/>
            <person name="Kazmierczak K.M."/>
            <person name="Andrzejewski T.M."/>
            <person name="Davidsen T.M."/>
            <person name="Wayne K.J."/>
            <person name="Tettelin H."/>
            <person name="Glass J.I."/>
            <person name="Rusch D."/>
            <person name="Podicherti R."/>
            <person name="Tsui H.-C.T."/>
            <person name="Winkler M.E."/>
        </authorList>
    </citation>
    <scope>NUCLEOTIDE SEQUENCE</scope>
</reference>
<gene>
    <name evidence="5" type="ORF">METZ01_LOCUS220</name>
</gene>
<dbReference type="NCBIfam" id="TIGR00413">
    <property type="entry name" value="rlpA"/>
    <property type="match status" value="1"/>
</dbReference>
<dbReference type="InterPro" id="IPR034718">
    <property type="entry name" value="RlpA"/>
</dbReference>
<dbReference type="InterPro" id="IPR009009">
    <property type="entry name" value="RlpA-like_DPBB"/>
</dbReference>
<dbReference type="Gene3D" id="3.30.70.1070">
    <property type="entry name" value="Sporulation related repeat"/>
    <property type="match status" value="1"/>
</dbReference>
<dbReference type="PROSITE" id="PS51724">
    <property type="entry name" value="SPOR"/>
    <property type="match status" value="1"/>
</dbReference>
<dbReference type="EMBL" id="UINC01000012">
    <property type="protein sequence ID" value="SUZ47366.1"/>
    <property type="molecule type" value="Genomic_DNA"/>
</dbReference>
<dbReference type="HAMAP" id="MF_02071">
    <property type="entry name" value="RlpA"/>
    <property type="match status" value="1"/>
</dbReference>
<keyword evidence="3" id="KW-0961">Cell wall biogenesis/degradation</keyword>
<dbReference type="PANTHER" id="PTHR34183">
    <property type="entry name" value="ENDOLYTIC PEPTIDOGLYCAN TRANSGLYCOSYLASE RLPA"/>
    <property type="match status" value="1"/>
</dbReference>
<sequence length="261" mass="29286">MLILISLISSCALQNNEPKPTLSTKEVASILNDGCTINRDRKERYKINGKRYKTLSSSRGFKQRGVASWYGSDFNGKLTACGERYNMYKYTAAHKTLPLPTYLNVQNLRNGKSVIVKVNDRGPFIDKRIIDLSYAAAKKINMLTEGTTFVKITAVSEQVAAQAMKKNDRGIFSSNLFEKIVLLNKNKIVLQIGAFTEERGAKELKKKVEKLGVNSVFITKIRSGGTTYYRVRIGPIKTLKSYERVISKLTSLSLDINIISE</sequence>
<dbReference type="InterPro" id="IPR012997">
    <property type="entry name" value="RplA"/>
</dbReference>
<dbReference type="AlphaFoldDB" id="A0A381MYH0"/>
<dbReference type="CDD" id="cd22268">
    <property type="entry name" value="DPBB_RlpA-like"/>
    <property type="match status" value="1"/>
</dbReference>
<dbReference type="PANTHER" id="PTHR34183:SF1">
    <property type="entry name" value="ENDOLYTIC PEPTIDOGLYCAN TRANSGLYCOSYLASE RLPA"/>
    <property type="match status" value="1"/>
</dbReference>
<dbReference type="Pfam" id="PF03330">
    <property type="entry name" value="DPBB_1"/>
    <property type="match status" value="1"/>
</dbReference>
<name>A0A381MYH0_9ZZZZ</name>
<dbReference type="SUPFAM" id="SSF110997">
    <property type="entry name" value="Sporulation related repeat"/>
    <property type="match status" value="1"/>
</dbReference>
<evidence type="ECO:0000256" key="2">
    <source>
        <dbReference type="ARBA" id="ARBA00023239"/>
    </source>
</evidence>
<evidence type="ECO:0000256" key="1">
    <source>
        <dbReference type="ARBA" id="ARBA00022729"/>
    </source>
</evidence>
<protein>
    <recommendedName>
        <fullName evidence="4">SPOR domain-containing protein</fullName>
    </recommendedName>
</protein>
<dbReference type="Pfam" id="PF05036">
    <property type="entry name" value="SPOR"/>
    <property type="match status" value="1"/>
</dbReference>
<dbReference type="Gene3D" id="2.40.40.10">
    <property type="entry name" value="RlpA-like domain"/>
    <property type="match status" value="1"/>
</dbReference>
<dbReference type="GO" id="GO:0042834">
    <property type="term" value="F:peptidoglycan binding"/>
    <property type="evidence" value="ECO:0007669"/>
    <property type="project" value="InterPro"/>
</dbReference>
<dbReference type="GO" id="GO:0016829">
    <property type="term" value="F:lyase activity"/>
    <property type="evidence" value="ECO:0007669"/>
    <property type="project" value="UniProtKB-KW"/>
</dbReference>